<accession>A0A0N5BV76</accession>
<dbReference type="Gene3D" id="3.40.33.10">
    <property type="entry name" value="CAP"/>
    <property type="match status" value="1"/>
</dbReference>
<evidence type="ECO:0000259" key="1">
    <source>
        <dbReference type="SMART" id="SM00198"/>
    </source>
</evidence>
<dbReference type="InterPro" id="IPR014044">
    <property type="entry name" value="CAP_dom"/>
</dbReference>
<organism evidence="2 3">
    <name type="scientific">Strongyloides papillosus</name>
    <name type="common">Intestinal threadworm</name>
    <dbReference type="NCBI Taxonomy" id="174720"/>
    <lineage>
        <taxon>Eukaryota</taxon>
        <taxon>Metazoa</taxon>
        <taxon>Ecdysozoa</taxon>
        <taxon>Nematoda</taxon>
        <taxon>Chromadorea</taxon>
        <taxon>Rhabditida</taxon>
        <taxon>Tylenchina</taxon>
        <taxon>Panagrolaimomorpha</taxon>
        <taxon>Strongyloidoidea</taxon>
        <taxon>Strongyloididae</taxon>
        <taxon>Strongyloides</taxon>
    </lineage>
</organism>
<dbReference type="Pfam" id="PF00188">
    <property type="entry name" value="CAP"/>
    <property type="match status" value="1"/>
</dbReference>
<dbReference type="InterPro" id="IPR001283">
    <property type="entry name" value="CRISP-related"/>
</dbReference>
<name>A0A0N5BV76_STREA</name>
<dbReference type="SUPFAM" id="SSF55797">
    <property type="entry name" value="PR-1-like"/>
    <property type="match status" value="1"/>
</dbReference>
<dbReference type="WBParaSite" id="SPAL_0000974100.1">
    <property type="protein sequence ID" value="SPAL_0000974100.1"/>
    <property type="gene ID" value="SPAL_0000974100"/>
</dbReference>
<keyword evidence="2" id="KW-1185">Reference proteome</keyword>
<dbReference type="AlphaFoldDB" id="A0A0N5BV76"/>
<proteinExistence type="predicted"/>
<feature type="domain" description="SCP" evidence="1">
    <location>
        <begin position="154"/>
        <end position="282"/>
    </location>
</feature>
<sequence length="295" mass="34502">MGEYNSENNFQAASKPEVYKTCLPSLDNPKSKINKRKVKFSEDDISLTFSVYGKPSFKCNGHKVPSLKKLTECAVNKTKIISGSNCQRVFNGLGSSACSHDKSNHKNVCQEPSIIFLNKLDPKFRQHSFSNKVWVNIWRNNYEYRCYSHRNFYLLRQRFMLEINTYRSAHRSPPLTEDYYLSKVAQDRAEKIASSGKVNTEKNEDYEEIVGVTDIFMAPFMVKQWYQEVNKYNFVTPFLTRNSKNFVKMIWKKTTYLGIGIVKRNCDLYIVLKFKKRKRKLIGLLSNVRTLKKNN</sequence>
<dbReference type="InterPro" id="IPR035940">
    <property type="entry name" value="CAP_sf"/>
</dbReference>
<protein>
    <submittedName>
        <fullName evidence="3">SCP domain-containing protein</fullName>
    </submittedName>
</protein>
<dbReference type="Proteomes" id="UP000046392">
    <property type="component" value="Unplaced"/>
</dbReference>
<reference evidence="3" key="1">
    <citation type="submission" date="2017-02" db="UniProtKB">
        <authorList>
            <consortium name="WormBaseParasite"/>
        </authorList>
    </citation>
    <scope>IDENTIFICATION</scope>
</reference>
<dbReference type="PANTHER" id="PTHR10334">
    <property type="entry name" value="CYSTEINE-RICH SECRETORY PROTEIN-RELATED"/>
    <property type="match status" value="1"/>
</dbReference>
<evidence type="ECO:0000313" key="3">
    <source>
        <dbReference type="WBParaSite" id="SPAL_0000974100.1"/>
    </source>
</evidence>
<evidence type="ECO:0000313" key="2">
    <source>
        <dbReference type="Proteomes" id="UP000046392"/>
    </source>
</evidence>
<dbReference type="SMART" id="SM00198">
    <property type="entry name" value="SCP"/>
    <property type="match status" value="1"/>
</dbReference>